<protein>
    <submittedName>
        <fullName evidence="2">Uncharacterized protein</fullName>
    </submittedName>
</protein>
<dbReference type="OrthoDB" id="1900920at2"/>
<dbReference type="Proteomes" id="UP000260680">
    <property type="component" value="Unassembled WGS sequence"/>
</dbReference>
<accession>A0A3E2NE49</accession>
<keyword evidence="1" id="KW-0175">Coiled coil</keyword>
<proteinExistence type="predicted"/>
<dbReference type="CDD" id="cd20723">
    <property type="entry name" value="CdiA-CT_Ec-like"/>
    <property type="match status" value="1"/>
</dbReference>
<comment type="caution">
    <text evidence="2">The sequence shown here is derived from an EMBL/GenBank/DDBJ whole genome shotgun (WGS) entry which is preliminary data.</text>
</comment>
<gene>
    <name evidence="2" type="ORF">DS742_08535</name>
</gene>
<dbReference type="EMBL" id="QOHO01000025">
    <property type="protein sequence ID" value="RFZ79265.1"/>
    <property type="molecule type" value="Genomic_DNA"/>
</dbReference>
<reference evidence="2 3" key="1">
    <citation type="submission" date="2018-07" db="EMBL/GenBank/DDBJ databases">
        <title>New species, Clostridium PI-S10-A1B.</title>
        <authorList>
            <person name="Krishna G."/>
            <person name="Summeta K."/>
            <person name="Shikha S."/>
            <person name="Prabhu P.B."/>
            <person name="Suresh K."/>
        </authorList>
    </citation>
    <scope>NUCLEOTIDE SEQUENCE [LARGE SCALE GENOMIC DNA]</scope>
    <source>
        <strain evidence="2 3">PI-S10-A1B</strain>
    </source>
</reference>
<feature type="coiled-coil region" evidence="1">
    <location>
        <begin position="59"/>
        <end position="112"/>
    </location>
</feature>
<sequence>MTPPGSSHPVKVYTDGNAQINTGKIDTYMRGKVELDVDAVKSRINELKNIKKTNPEIFNKNMKNELKSIEDKLHNYQRSQEMSKTLNNAGILDNAENNQMIAEELLEAAKSAKIGNTEIISYIEGSTGNIQVVSRWKILDDGTPYLATVILKPIK</sequence>
<evidence type="ECO:0000313" key="3">
    <source>
        <dbReference type="Proteomes" id="UP000260680"/>
    </source>
</evidence>
<dbReference type="RefSeq" id="WP_117416574.1">
    <property type="nucleotide sequence ID" value="NZ_QOHO01000025.1"/>
</dbReference>
<organism evidence="2 3">
    <name type="scientific">Lacrimispora amygdalina</name>
    <dbReference type="NCBI Taxonomy" id="253257"/>
    <lineage>
        <taxon>Bacteria</taxon>
        <taxon>Bacillati</taxon>
        <taxon>Bacillota</taxon>
        <taxon>Clostridia</taxon>
        <taxon>Lachnospirales</taxon>
        <taxon>Lachnospiraceae</taxon>
        <taxon>Lacrimispora</taxon>
    </lineage>
</organism>
<name>A0A3E2NE49_9FIRM</name>
<evidence type="ECO:0000256" key="1">
    <source>
        <dbReference type="SAM" id="Coils"/>
    </source>
</evidence>
<evidence type="ECO:0000313" key="2">
    <source>
        <dbReference type="EMBL" id="RFZ79265.1"/>
    </source>
</evidence>
<dbReference type="AlphaFoldDB" id="A0A3E2NE49"/>